<name>A0A383E5F8_9ZZZZ</name>
<reference evidence="2" key="1">
    <citation type="submission" date="2018-05" db="EMBL/GenBank/DDBJ databases">
        <authorList>
            <person name="Lanie J.A."/>
            <person name="Ng W.-L."/>
            <person name="Kazmierczak K.M."/>
            <person name="Andrzejewski T.M."/>
            <person name="Davidsen T.M."/>
            <person name="Wayne K.J."/>
            <person name="Tettelin H."/>
            <person name="Glass J.I."/>
            <person name="Rusch D."/>
            <person name="Podicherti R."/>
            <person name="Tsui H.-C.T."/>
            <person name="Winkler M.E."/>
        </authorList>
    </citation>
    <scope>NUCLEOTIDE SEQUENCE</scope>
</reference>
<dbReference type="Pfam" id="PF03372">
    <property type="entry name" value="Exo_endo_phos"/>
    <property type="match status" value="1"/>
</dbReference>
<evidence type="ECO:0000259" key="1">
    <source>
        <dbReference type="Pfam" id="PF03372"/>
    </source>
</evidence>
<dbReference type="SUPFAM" id="SSF56219">
    <property type="entry name" value="DNase I-like"/>
    <property type="match status" value="1"/>
</dbReference>
<sequence>MLRCITWNLGRRLKQISSQMKAVVERNPDIIAFQEVTLESSKIIKKILSSSYKNIIDSFELSSDQSLMNGSRRLGVMTATNYDLKPRSQNEFEIPWQERVLAVDITTPQETIEFYNTYIPPGSSNRWKKI</sequence>
<proteinExistence type="predicted"/>
<evidence type="ECO:0000313" key="2">
    <source>
        <dbReference type="EMBL" id="SVE51683.1"/>
    </source>
</evidence>
<organism evidence="2">
    <name type="scientific">marine metagenome</name>
    <dbReference type="NCBI Taxonomy" id="408172"/>
    <lineage>
        <taxon>unclassified sequences</taxon>
        <taxon>metagenomes</taxon>
        <taxon>ecological metagenomes</taxon>
    </lineage>
</organism>
<protein>
    <recommendedName>
        <fullName evidence="1">Endonuclease/exonuclease/phosphatase domain-containing protein</fullName>
    </recommendedName>
</protein>
<feature type="domain" description="Endonuclease/exonuclease/phosphatase" evidence="1">
    <location>
        <begin position="5"/>
        <end position="115"/>
    </location>
</feature>
<dbReference type="InterPro" id="IPR005135">
    <property type="entry name" value="Endo/exonuclease/phosphatase"/>
</dbReference>
<dbReference type="InterPro" id="IPR036691">
    <property type="entry name" value="Endo/exonu/phosph_ase_sf"/>
</dbReference>
<accession>A0A383E5F8</accession>
<gene>
    <name evidence="2" type="ORF">METZ01_LOCUS504537</name>
</gene>
<feature type="non-terminal residue" evidence="2">
    <location>
        <position position="130"/>
    </location>
</feature>
<dbReference type="Gene3D" id="3.60.10.10">
    <property type="entry name" value="Endonuclease/exonuclease/phosphatase"/>
    <property type="match status" value="1"/>
</dbReference>
<dbReference type="GO" id="GO:0003824">
    <property type="term" value="F:catalytic activity"/>
    <property type="evidence" value="ECO:0007669"/>
    <property type="project" value="InterPro"/>
</dbReference>
<dbReference type="AlphaFoldDB" id="A0A383E5F8"/>
<dbReference type="EMBL" id="UINC01222764">
    <property type="protein sequence ID" value="SVE51683.1"/>
    <property type="molecule type" value="Genomic_DNA"/>
</dbReference>